<dbReference type="PROSITE" id="PS51272">
    <property type="entry name" value="SLH"/>
    <property type="match status" value="3"/>
</dbReference>
<feature type="domain" description="SLH" evidence="3">
    <location>
        <begin position="32"/>
        <end position="91"/>
    </location>
</feature>
<dbReference type="InterPro" id="IPR014755">
    <property type="entry name" value="Cu-Rt/internalin_Ig-like"/>
</dbReference>
<dbReference type="Proteomes" id="UP001601058">
    <property type="component" value="Unassembled WGS sequence"/>
</dbReference>
<feature type="signal peptide" evidence="2">
    <location>
        <begin position="1"/>
        <end position="31"/>
    </location>
</feature>
<sequence>MANQTKNYRKFVATSVTAALVASAVAPAAFAAEKVDFKDSIPAWAKDAVDYLVGKGAIQGYPDGTFNQAGKLTRGEAAKILALSLDLKVEETAKTDFADAKDHWASSYIAAIQKEKPGVIDGYNGKFNPNNQITRQEMAKMIVQAYGLKLDENADVSFSDNTGWGAEQVNILASQGVVEGDAGKFSPNADVTRGQAAAFVHRAEVKEVRKEVKQKDAGEAKVASVSAINGKQIEIKFSKAVDSTNIIDSNDQLMSGIVLLNGTDLNGNDAEFDEAGKVLTISLTNGADVVNNILDKTVEYAVVIQDVKTPDAEKIAKYTTVMKATETVVPTITKVESITGTDKTRAVTISFSEPVSFSSIKVNGKFVQSTTADAGFGKAYTLTTTEDLEAGKSYEVEVNNLKDALGNAAENILKSSVTVIKDTVKPTFTVSAVNEKVIDVVFDKKIDTASILVDSFKVTKKNSSGNDEIVPQDGISQLRPDGKTVRISLAVTPFNPANETSKEVTVTVKGIKDKLGNVVETKALNTTVVKDTVKPSISSVTVKPGLTAGQATELNLKFSEDVTGVDVTNASSQINLTDASGNAVKIPVGGVDTPLVANLTAVGGKVGEYTVKFGYETVEAGGATTFNSVELPQSGTYKLVLIQNTIADKAASANYNDAQVVSFTFSKPGSTINALSASIYSVADLGSDNAVGGNAGAADIATDSNTKRKLVVTFSENVVYGINTATGTYKDGAVNNPANYTIDGKALPVGVSINRVAATNSYVVDFSGITDLTKLPSALVNGGTVSFSVSGVKSLAGATLPYTTSAVTVADATAAELDSVYIQQVKTSGLVTSYVITADFNEELTTTGLDLDDFVLTGSTLTTGLLTGTPNASVALDSADKSKVVITITDPTDLGALNAAYATETFTFGTAGTTSTQDKAGVTIKINESKSVQKF</sequence>
<name>A0ABW6JX80_9BACI</name>
<evidence type="ECO:0000313" key="5">
    <source>
        <dbReference type="Proteomes" id="UP001601058"/>
    </source>
</evidence>
<dbReference type="RefSeq" id="WP_389218476.1">
    <property type="nucleotide sequence ID" value="NZ_JBIACJ010000004.1"/>
</dbReference>
<keyword evidence="5" id="KW-1185">Reference proteome</keyword>
<dbReference type="PANTHER" id="PTHR43308">
    <property type="entry name" value="OUTER MEMBRANE PROTEIN ALPHA-RELATED"/>
    <property type="match status" value="1"/>
</dbReference>
<gene>
    <name evidence="4" type="ORF">ACFYKT_08920</name>
</gene>
<dbReference type="Pfam" id="PF00395">
    <property type="entry name" value="SLH"/>
    <property type="match status" value="3"/>
</dbReference>
<accession>A0ABW6JX80</accession>
<feature type="domain" description="SLH" evidence="3">
    <location>
        <begin position="92"/>
        <end position="156"/>
    </location>
</feature>
<keyword evidence="1 2" id="KW-0732">Signal</keyword>
<dbReference type="InterPro" id="IPR001119">
    <property type="entry name" value="SLH_dom"/>
</dbReference>
<dbReference type="InterPro" id="IPR051465">
    <property type="entry name" value="Cell_Envelope_Struct_Comp"/>
</dbReference>
<evidence type="ECO:0000256" key="2">
    <source>
        <dbReference type="SAM" id="SignalP"/>
    </source>
</evidence>
<reference evidence="4 5" key="1">
    <citation type="submission" date="2024-08" db="EMBL/GenBank/DDBJ databases">
        <title>Two novel Cytobacillus novel species.</title>
        <authorList>
            <person name="Liu G."/>
        </authorList>
    </citation>
    <scope>NUCLEOTIDE SEQUENCE [LARGE SCALE GENOMIC DNA]</scope>
    <source>
        <strain evidence="4 5">FJAT-53684</strain>
    </source>
</reference>
<organism evidence="4 5">
    <name type="scientific">Cytobacillus mangrovibacter</name>
    <dbReference type="NCBI Taxonomy" id="3299024"/>
    <lineage>
        <taxon>Bacteria</taxon>
        <taxon>Bacillati</taxon>
        <taxon>Bacillota</taxon>
        <taxon>Bacilli</taxon>
        <taxon>Bacillales</taxon>
        <taxon>Bacillaceae</taxon>
        <taxon>Cytobacillus</taxon>
    </lineage>
</organism>
<feature type="domain" description="SLH" evidence="3">
    <location>
        <begin position="157"/>
        <end position="214"/>
    </location>
</feature>
<feature type="chain" id="PRO_5045576971" evidence="2">
    <location>
        <begin position="32"/>
        <end position="935"/>
    </location>
</feature>
<evidence type="ECO:0000256" key="1">
    <source>
        <dbReference type="ARBA" id="ARBA00022729"/>
    </source>
</evidence>
<proteinExistence type="predicted"/>
<dbReference type="PANTHER" id="PTHR43308:SF1">
    <property type="entry name" value="OUTER MEMBRANE PROTEIN ALPHA"/>
    <property type="match status" value="1"/>
</dbReference>
<dbReference type="Gene3D" id="2.60.40.1220">
    <property type="match status" value="3"/>
</dbReference>
<comment type="caution">
    <text evidence="4">The sequence shown here is derived from an EMBL/GenBank/DDBJ whole genome shotgun (WGS) entry which is preliminary data.</text>
</comment>
<protein>
    <submittedName>
        <fullName evidence="4">S-layer homology domain-containing protein</fullName>
    </submittedName>
</protein>
<evidence type="ECO:0000259" key="3">
    <source>
        <dbReference type="PROSITE" id="PS51272"/>
    </source>
</evidence>
<evidence type="ECO:0000313" key="4">
    <source>
        <dbReference type="EMBL" id="MFE8696456.1"/>
    </source>
</evidence>
<dbReference type="EMBL" id="JBIACJ010000004">
    <property type="protein sequence ID" value="MFE8696456.1"/>
    <property type="molecule type" value="Genomic_DNA"/>
</dbReference>